<evidence type="ECO:0000256" key="1">
    <source>
        <dbReference type="SAM" id="Coils"/>
    </source>
</evidence>
<dbReference type="Proteomes" id="UP000060630">
    <property type="component" value="Unassembled WGS sequence"/>
</dbReference>
<dbReference type="RefSeq" id="WP_060192516.1">
    <property type="nucleotide sequence ID" value="NZ_LPHD01000049.1"/>
</dbReference>
<reference evidence="2 3" key="1">
    <citation type="submission" date="2015-11" db="EMBL/GenBank/DDBJ databases">
        <title>Expanding the genomic diversity of Burkholderia species for the development of highly accurate diagnostics.</title>
        <authorList>
            <person name="Sahl J."/>
            <person name="Keim P."/>
            <person name="Wagner D."/>
        </authorList>
    </citation>
    <scope>NUCLEOTIDE SEQUENCE [LARGE SCALE GENOMIC DNA]</scope>
    <source>
        <strain evidence="2 3">MSMB2087WGS</strain>
    </source>
</reference>
<organism evidence="2 3">
    <name type="scientific">Burkholderia ubonensis</name>
    <dbReference type="NCBI Taxonomy" id="101571"/>
    <lineage>
        <taxon>Bacteria</taxon>
        <taxon>Pseudomonadati</taxon>
        <taxon>Pseudomonadota</taxon>
        <taxon>Betaproteobacteria</taxon>
        <taxon>Burkholderiales</taxon>
        <taxon>Burkholderiaceae</taxon>
        <taxon>Burkholderia</taxon>
        <taxon>Burkholderia cepacia complex</taxon>
    </lineage>
</organism>
<name>A0A119HFL3_9BURK</name>
<comment type="caution">
    <text evidence="2">The sequence shown here is derived from an EMBL/GenBank/DDBJ whole genome shotgun (WGS) entry which is preliminary data.</text>
</comment>
<evidence type="ECO:0000313" key="2">
    <source>
        <dbReference type="EMBL" id="KWA84119.1"/>
    </source>
</evidence>
<accession>A0A119HFL3</accession>
<protein>
    <submittedName>
        <fullName evidence="2">Uncharacterized protein</fullName>
    </submittedName>
</protein>
<sequence length="201" mass="22767">MNEQLKTNLATLRQRIRQLRADHYKARFEGGARTWCHDPVRRDQVLQTQGRLSYLVPLYRALIAAVQQQKDGKGAQLYVKRFDALRGLLRKVGNVTLPGTTYHTYLGDDVLELQLPVPAECHSAVCWKFQSISELLDEVKAQLKAEQQAAHQRARAAEDARKGFLASLTPYQVLCLKHALEAAKEKGTYAITIDERDLEAL</sequence>
<keyword evidence="1" id="KW-0175">Coiled coil</keyword>
<dbReference type="AlphaFoldDB" id="A0A119HFL3"/>
<proteinExistence type="predicted"/>
<evidence type="ECO:0000313" key="3">
    <source>
        <dbReference type="Proteomes" id="UP000060630"/>
    </source>
</evidence>
<gene>
    <name evidence="2" type="ORF">WL29_22400</name>
</gene>
<dbReference type="EMBL" id="LPHD01000049">
    <property type="protein sequence ID" value="KWA84119.1"/>
    <property type="molecule type" value="Genomic_DNA"/>
</dbReference>
<feature type="coiled-coil region" evidence="1">
    <location>
        <begin position="129"/>
        <end position="160"/>
    </location>
</feature>